<proteinExistence type="predicted"/>
<comment type="caution">
    <text evidence="1">The sequence shown here is derived from an EMBL/GenBank/DDBJ whole genome shotgun (WGS) entry which is preliminary data.</text>
</comment>
<evidence type="ECO:0000313" key="2">
    <source>
        <dbReference type="Proteomes" id="UP000238479"/>
    </source>
</evidence>
<dbReference type="EMBL" id="PDCK01000043">
    <property type="protein sequence ID" value="PRQ28975.1"/>
    <property type="molecule type" value="Genomic_DNA"/>
</dbReference>
<dbReference type="AlphaFoldDB" id="A0A2P6Q465"/>
<protein>
    <submittedName>
        <fullName evidence="1">Uncharacterized protein</fullName>
    </submittedName>
</protein>
<evidence type="ECO:0000313" key="1">
    <source>
        <dbReference type="EMBL" id="PRQ28975.1"/>
    </source>
</evidence>
<organism evidence="1 2">
    <name type="scientific">Rosa chinensis</name>
    <name type="common">China rose</name>
    <dbReference type="NCBI Taxonomy" id="74649"/>
    <lineage>
        <taxon>Eukaryota</taxon>
        <taxon>Viridiplantae</taxon>
        <taxon>Streptophyta</taxon>
        <taxon>Embryophyta</taxon>
        <taxon>Tracheophyta</taxon>
        <taxon>Spermatophyta</taxon>
        <taxon>Magnoliopsida</taxon>
        <taxon>eudicotyledons</taxon>
        <taxon>Gunneridae</taxon>
        <taxon>Pentapetalae</taxon>
        <taxon>rosids</taxon>
        <taxon>fabids</taxon>
        <taxon>Rosales</taxon>
        <taxon>Rosaceae</taxon>
        <taxon>Rosoideae</taxon>
        <taxon>Rosoideae incertae sedis</taxon>
        <taxon>Rosa</taxon>
    </lineage>
</organism>
<sequence>MEGIHRQVQIFPYGGSQAKPSWSDSILKVLKGDGSSFGHAKGWKIS</sequence>
<accession>A0A2P6Q465</accession>
<reference evidence="1 2" key="1">
    <citation type="journal article" date="2018" name="Nat. Genet.">
        <title>The Rosa genome provides new insights in the design of modern roses.</title>
        <authorList>
            <person name="Bendahmane M."/>
        </authorList>
    </citation>
    <scope>NUCLEOTIDE SEQUENCE [LARGE SCALE GENOMIC DNA]</scope>
    <source>
        <strain evidence="2">cv. Old Blush</strain>
    </source>
</reference>
<gene>
    <name evidence="1" type="ORF">RchiOBHm_Chr5g0008821</name>
</gene>
<dbReference type="Proteomes" id="UP000238479">
    <property type="component" value="Chromosome 5"/>
</dbReference>
<dbReference type="Gramene" id="PRQ28975">
    <property type="protein sequence ID" value="PRQ28975"/>
    <property type="gene ID" value="RchiOBHm_Chr5g0008821"/>
</dbReference>
<name>A0A2P6Q465_ROSCH</name>
<keyword evidence="2" id="KW-1185">Reference proteome</keyword>